<dbReference type="CDD" id="cd10432">
    <property type="entry name" value="BI-1-like_bacterial"/>
    <property type="match status" value="1"/>
</dbReference>
<name>A0A1U7NLC3_9FIRM</name>
<feature type="transmembrane region" description="Helical" evidence="6">
    <location>
        <begin position="52"/>
        <end position="70"/>
    </location>
</feature>
<comment type="subcellular location">
    <subcellularLocation>
        <location evidence="1">Membrane</location>
        <topology evidence="1">Multi-pass membrane protein</topology>
    </subcellularLocation>
</comment>
<evidence type="ECO:0000256" key="6">
    <source>
        <dbReference type="RuleBase" id="RU004379"/>
    </source>
</evidence>
<evidence type="ECO:0000256" key="3">
    <source>
        <dbReference type="ARBA" id="ARBA00022692"/>
    </source>
</evidence>
<reference evidence="7 8" key="1">
    <citation type="submission" date="2016-11" db="EMBL/GenBank/DDBJ databases">
        <title>Description of two novel members of the family Erysipelotrichaceae: Ileibacterium lipovorans gen. nov., sp. nov. and Dubosiella newyorkensis, gen. nov., sp. nov.</title>
        <authorList>
            <person name="Cox L.M."/>
            <person name="Sohn J."/>
            <person name="Tyrrell K.L."/>
            <person name="Citron D.M."/>
            <person name="Lawson P.A."/>
            <person name="Patel N.B."/>
            <person name="Iizumi T."/>
            <person name="Perez-Perez G.I."/>
            <person name="Goldstein E.J."/>
            <person name="Blaser M.J."/>
        </authorList>
    </citation>
    <scope>NUCLEOTIDE SEQUENCE [LARGE SCALE GENOMIC DNA]</scope>
    <source>
        <strain evidence="7 8">NYU-BL-A4</strain>
    </source>
</reference>
<dbReference type="STRING" id="1862672.BO225_08580"/>
<accession>A0A1U7NLC3</accession>
<evidence type="ECO:0000313" key="8">
    <source>
        <dbReference type="Proteomes" id="UP000186705"/>
    </source>
</evidence>
<evidence type="ECO:0000256" key="1">
    <source>
        <dbReference type="ARBA" id="ARBA00004141"/>
    </source>
</evidence>
<dbReference type="GeneID" id="78275994"/>
<comment type="caution">
    <text evidence="7">The sequence shown here is derived from an EMBL/GenBank/DDBJ whole genome shotgun (WGS) entry which is preliminary data.</text>
</comment>
<dbReference type="GO" id="GO:0016020">
    <property type="term" value="C:membrane"/>
    <property type="evidence" value="ECO:0007669"/>
    <property type="project" value="UniProtKB-SubCell"/>
</dbReference>
<dbReference type="Proteomes" id="UP000186705">
    <property type="component" value="Unassembled WGS sequence"/>
</dbReference>
<feature type="transmembrane region" description="Helical" evidence="6">
    <location>
        <begin position="199"/>
        <end position="219"/>
    </location>
</feature>
<keyword evidence="3 6" id="KW-0812">Transmembrane</keyword>
<sequence>MPEYYNAYSPAQEKRNGLIKTFSWMFFGLLITAATSYILYATGLFYTLLSGPIPLLLVIAQFGIVIAFSSSMQRASASTMKLLFIAYAITLGVSMTSICVVYGLGTVSIAFLVSAVYFACLVIIGFTTKKDLSKIGTLCIAGLIALILSQAIMLLFRVPGTTRLLSIVGLLIFTGLTAWDVQRANQLMNNTIGETQEKFAIFMALELYLDFINIFLYIVRLIGSNSNRN</sequence>
<dbReference type="Pfam" id="PF01027">
    <property type="entry name" value="Bax1-I"/>
    <property type="match status" value="1"/>
</dbReference>
<organism evidence="7 8">
    <name type="scientific">Dubosiella newyorkensis</name>
    <dbReference type="NCBI Taxonomy" id="1862672"/>
    <lineage>
        <taxon>Bacteria</taxon>
        <taxon>Bacillati</taxon>
        <taxon>Bacillota</taxon>
        <taxon>Erysipelotrichia</taxon>
        <taxon>Erysipelotrichales</taxon>
        <taxon>Erysipelotrichaceae</taxon>
        <taxon>Dubosiella</taxon>
    </lineage>
</organism>
<dbReference type="InterPro" id="IPR006214">
    <property type="entry name" value="Bax_inhibitor_1-related"/>
</dbReference>
<evidence type="ECO:0000256" key="5">
    <source>
        <dbReference type="ARBA" id="ARBA00023136"/>
    </source>
</evidence>
<dbReference type="OrthoDB" id="9793828at2"/>
<gene>
    <name evidence="7" type="ORF">BO225_08580</name>
</gene>
<dbReference type="AlphaFoldDB" id="A0A1U7NLC3"/>
<feature type="transmembrane region" description="Helical" evidence="6">
    <location>
        <begin position="82"/>
        <end position="103"/>
    </location>
</feature>
<evidence type="ECO:0008006" key="9">
    <source>
        <dbReference type="Google" id="ProtNLM"/>
    </source>
</evidence>
<proteinExistence type="inferred from homology"/>
<dbReference type="EMBL" id="MPKA01000086">
    <property type="protein sequence ID" value="OLU45361.1"/>
    <property type="molecule type" value="Genomic_DNA"/>
</dbReference>
<feature type="transmembrane region" description="Helical" evidence="6">
    <location>
        <begin position="135"/>
        <end position="156"/>
    </location>
</feature>
<feature type="transmembrane region" description="Helical" evidence="6">
    <location>
        <begin position="21"/>
        <end position="40"/>
    </location>
</feature>
<protein>
    <recommendedName>
        <fullName evidence="9">BAX inhibitor (BI)-1/YccA family protein</fullName>
    </recommendedName>
</protein>
<keyword evidence="5 6" id="KW-0472">Membrane</keyword>
<evidence type="ECO:0000256" key="2">
    <source>
        <dbReference type="ARBA" id="ARBA00010350"/>
    </source>
</evidence>
<comment type="similarity">
    <text evidence="2 6">Belongs to the BI1 family.</text>
</comment>
<dbReference type="PANTHER" id="PTHR23291:SF50">
    <property type="entry name" value="PROTEIN LIFEGUARD 4"/>
    <property type="match status" value="1"/>
</dbReference>
<evidence type="ECO:0000313" key="7">
    <source>
        <dbReference type="EMBL" id="OLU45361.1"/>
    </source>
</evidence>
<feature type="transmembrane region" description="Helical" evidence="6">
    <location>
        <begin position="109"/>
        <end position="128"/>
    </location>
</feature>
<evidence type="ECO:0000256" key="4">
    <source>
        <dbReference type="ARBA" id="ARBA00022989"/>
    </source>
</evidence>
<keyword evidence="4 6" id="KW-1133">Transmembrane helix</keyword>
<keyword evidence="8" id="KW-1185">Reference proteome</keyword>
<dbReference type="RefSeq" id="WP_076341845.1">
    <property type="nucleotide sequence ID" value="NZ_CAMRDH010000002.1"/>
</dbReference>
<feature type="transmembrane region" description="Helical" evidence="6">
    <location>
        <begin position="162"/>
        <end position="179"/>
    </location>
</feature>
<dbReference type="PANTHER" id="PTHR23291">
    <property type="entry name" value="BAX INHIBITOR-RELATED"/>
    <property type="match status" value="1"/>
</dbReference>